<dbReference type="InterPro" id="IPR000719">
    <property type="entry name" value="Prot_kinase_dom"/>
</dbReference>
<comment type="caution">
    <text evidence="7">The sequence shown here is derived from an EMBL/GenBank/DDBJ whole genome shotgun (WGS) entry which is preliminary data.</text>
</comment>
<dbReference type="PROSITE" id="PS00108">
    <property type="entry name" value="PROTEIN_KINASE_ST"/>
    <property type="match status" value="1"/>
</dbReference>
<accession>A0A9P6H0X8</accession>
<keyword evidence="4" id="KW-0067">ATP-binding</keyword>
<dbReference type="PANTHER" id="PTHR11042:SF190">
    <property type="entry name" value="MITOSIS INHIBITOR PROTEIN KINASE MIK1"/>
    <property type="match status" value="1"/>
</dbReference>
<feature type="domain" description="Protein kinase" evidence="6">
    <location>
        <begin position="47"/>
        <end position="289"/>
    </location>
</feature>
<gene>
    <name evidence="7" type="primary">pkmyt1</name>
    <name evidence="7" type="ORF">NGRA_1005</name>
</gene>
<keyword evidence="3 7" id="KW-0418">Kinase</keyword>
<dbReference type="Pfam" id="PF00069">
    <property type="entry name" value="Pkinase"/>
    <property type="match status" value="1"/>
</dbReference>
<evidence type="ECO:0000313" key="8">
    <source>
        <dbReference type="Proteomes" id="UP000740883"/>
    </source>
</evidence>
<dbReference type="SMART" id="SM00220">
    <property type="entry name" value="S_TKc"/>
    <property type="match status" value="1"/>
</dbReference>
<evidence type="ECO:0000256" key="4">
    <source>
        <dbReference type="ARBA" id="ARBA00022840"/>
    </source>
</evidence>
<dbReference type="Gene3D" id="1.10.510.10">
    <property type="entry name" value="Transferase(Phosphotransferase) domain 1"/>
    <property type="match status" value="1"/>
</dbReference>
<dbReference type="InterPro" id="IPR008271">
    <property type="entry name" value="Ser/Thr_kinase_AS"/>
</dbReference>
<dbReference type="EMBL" id="SBJO01000051">
    <property type="protein sequence ID" value="KAF9763862.1"/>
    <property type="molecule type" value="Genomic_DNA"/>
</dbReference>
<protein>
    <submittedName>
        <fullName evidence="7">Membrane-associated tyrosine- and threonine-specific cdc2-inhibitory kinase</fullName>
    </submittedName>
</protein>
<keyword evidence="2" id="KW-0547">Nucleotide-binding</keyword>
<dbReference type="OrthoDB" id="5337378at2759"/>
<keyword evidence="8" id="KW-1185">Reference proteome</keyword>
<dbReference type="AlphaFoldDB" id="A0A9P6H0X8"/>
<comment type="similarity">
    <text evidence="5">Belongs to the protein kinase superfamily. Ser/Thr protein kinase family. GCN2 subfamily.</text>
</comment>
<name>A0A9P6H0X8_9MICR</name>
<dbReference type="PANTHER" id="PTHR11042">
    <property type="entry name" value="EUKARYOTIC TRANSLATION INITIATION FACTOR 2-ALPHA KINASE EIF2-ALPHA KINASE -RELATED"/>
    <property type="match status" value="1"/>
</dbReference>
<evidence type="ECO:0000256" key="1">
    <source>
        <dbReference type="ARBA" id="ARBA00022679"/>
    </source>
</evidence>
<dbReference type="GO" id="GO:0005524">
    <property type="term" value="F:ATP binding"/>
    <property type="evidence" value="ECO:0007669"/>
    <property type="project" value="UniProtKB-KW"/>
</dbReference>
<dbReference type="Proteomes" id="UP000740883">
    <property type="component" value="Unassembled WGS sequence"/>
</dbReference>
<evidence type="ECO:0000256" key="2">
    <source>
        <dbReference type="ARBA" id="ARBA00022741"/>
    </source>
</evidence>
<dbReference type="GO" id="GO:0005634">
    <property type="term" value="C:nucleus"/>
    <property type="evidence" value="ECO:0007669"/>
    <property type="project" value="TreeGrafter"/>
</dbReference>
<dbReference type="GO" id="GO:0004672">
    <property type="term" value="F:protein kinase activity"/>
    <property type="evidence" value="ECO:0007669"/>
    <property type="project" value="InterPro"/>
</dbReference>
<organism evidence="7 8">
    <name type="scientific">Nosema granulosis</name>
    <dbReference type="NCBI Taxonomy" id="83296"/>
    <lineage>
        <taxon>Eukaryota</taxon>
        <taxon>Fungi</taxon>
        <taxon>Fungi incertae sedis</taxon>
        <taxon>Microsporidia</taxon>
        <taxon>Nosematidae</taxon>
        <taxon>Nosema</taxon>
    </lineage>
</organism>
<evidence type="ECO:0000256" key="5">
    <source>
        <dbReference type="ARBA" id="ARBA00037982"/>
    </source>
</evidence>
<evidence type="ECO:0000259" key="6">
    <source>
        <dbReference type="PROSITE" id="PS50011"/>
    </source>
</evidence>
<dbReference type="SUPFAM" id="SSF56112">
    <property type="entry name" value="Protein kinase-like (PK-like)"/>
    <property type="match status" value="1"/>
</dbReference>
<sequence>MVDKKLFTFKFEKSDTALGPPKTPVKRIPYKDIFNPTTPSSPTTPIPSGLLKIATGDFFEVFVSSNSTAIKKSLGVFRTESERASILKEVEILKKLDSPHIVQYIKDWEIDRHIYIEMEYCSLGTLREFMNLVYFSQKSSFSPSTISKIMKELCLGLQEIHRLNIVHLDLKPENIFLQHSEEDTFILKIGDFNISRYEGEEIGMDGDKKYMAPEVLDNICIRASDVYSLGLIYIEILNGIILPTSGEGWLRLRNNIFTGIKLGRFGRKMLEKDHRKRIEINKLSSYYCK</sequence>
<dbReference type="InterPro" id="IPR011009">
    <property type="entry name" value="Kinase-like_dom_sf"/>
</dbReference>
<proteinExistence type="inferred from homology"/>
<dbReference type="InterPro" id="IPR050339">
    <property type="entry name" value="CC_SR_Kinase"/>
</dbReference>
<keyword evidence="1" id="KW-0808">Transferase</keyword>
<reference evidence="7 8" key="1">
    <citation type="journal article" date="2020" name="Genome Biol. Evol.">
        <title>Comparative genomics of strictly vertically transmitted, feminizing microsporidia endosymbionts of amphipod crustaceans.</title>
        <authorList>
            <person name="Cormier A."/>
            <person name="Chebbi M.A."/>
            <person name="Giraud I."/>
            <person name="Wattier R."/>
            <person name="Teixeira M."/>
            <person name="Gilbert C."/>
            <person name="Rigaud T."/>
            <person name="Cordaux R."/>
        </authorList>
    </citation>
    <scope>NUCLEOTIDE SEQUENCE [LARGE SCALE GENOMIC DNA]</scope>
    <source>
        <strain evidence="7 8">Ou3-Ou53</strain>
    </source>
</reference>
<evidence type="ECO:0000313" key="7">
    <source>
        <dbReference type="EMBL" id="KAF9763862.1"/>
    </source>
</evidence>
<dbReference type="GO" id="GO:0005737">
    <property type="term" value="C:cytoplasm"/>
    <property type="evidence" value="ECO:0007669"/>
    <property type="project" value="TreeGrafter"/>
</dbReference>
<dbReference type="PROSITE" id="PS50011">
    <property type="entry name" value="PROTEIN_KINASE_DOM"/>
    <property type="match status" value="1"/>
</dbReference>
<evidence type="ECO:0000256" key="3">
    <source>
        <dbReference type="ARBA" id="ARBA00022777"/>
    </source>
</evidence>